<gene>
    <name evidence="1" type="ORF">BJ980_000960</name>
</gene>
<accession>A0A7Y9S054</accession>
<dbReference type="Proteomes" id="UP000540656">
    <property type="component" value="Unassembled WGS sequence"/>
</dbReference>
<name>A0A7Y9S054_9ACTN</name>
<comment type="caution">
    <text evidence="1">The sequence shown here is derived from an EMBL/GenBank/DDBJ whole genome shotgun (WGS) entry which is preliminary data.</text>
</comment>
<protein>
    <recommendedName>
        <fullName evidence="3">Peptidase MA-like domain-containing protein</fullName>
    </recommendedName>
</protein>
<dbReference type="AlphaFoldDB" id="A0A7Y9S054"/>
<organism evidence="1 2">
    <name type="scientific">Nocardioides daedukensis</name>
    <dbReference type="NCBI Taxonomy" id="634462"/>
    <lineage>
        <taxon>Bacteria</taxon>
        <taxon>Bacillati</taxon>
        <taxon>Actinomycetota</taxon>
        <taxon>Actinomycetes</taxon>
        <taxon>Propionibacteriales</taxon>
        <taxon>Nocardioidaceae</taxon>
        <taxon>Nocardioides</taxon>
    </lineage>
</organism>
<keyword evidence="2" id="KW-1185">Reference proteome</keyword>
<dbReference type="EMBL" id="JACCAA010000001">
    <property type="protein sequence ID" value="NYG58037.1"/>
    <property type="molecule type" value="Genomic_DNA"/>
</dbReference>
<reference evidence="1 2" key="1">
    <citation type="submission" date="2020-07" db="EMBL/GenBank/DDBJ databases">
        <title>Sequencing the genomes of 1000 actinobacteria strains.</title>
        <authorList>
            <person name="Klenk H.-P."/>
        </authorList>
    </citation>
    <scope>NUCLEOTIDE SEQUENCE [LARGE SCALE GENOMIC DNA]</scope>
    <source>
        <strain evidence="1 2">DSM 23819</strain>
    </source>
</reference>
<dbReference type="RefSeq" id="WP_179501238.1">
    <property type="nucleotide sequence ID" value="NZ_JACCAA010000001.1"/>
</dbReference>
<evidence type="ECO:0000313" key="2">
    <source>
        <dbReference type="Proteomes" id="UP000540656"/>
    </source>
</evidence>
<evidence type="ECO:0000313" key="1">
    <source>
        <dbReference type="EMBL" id="NYG58037.1"/>
    </source>
</evidence>
<sequence>MAVTLVVVLSGDESGKAPVLHSPSARQDLAAAALSDLVEAVESDDRDALEGVSSPDVASRLADNAADLEVTDFTLRYVDEDRGLSASLPEGRWAAAVDATWRFDGFDPAPAHAEITVVFDADDETARVVAFGGGERRTPLWLLTDLAVERTEDALVLVAADSVGRYASEAREAVAVSGRMLPEAEQKLVVEVPDSAARLDAMLDASPGDYANIAAVTTTVDGSLSPSAPVHVFVNPQMWAGLKPQGAQVVMSHEAAHVATGAAVTSGVPLWLLEGFADYVALRDVDVPVATSAGQIIKKVRADGAPKALPGRNEFDTRTTHLGAAYESAWLVCRVLAKTGSEDALVALYDDVSAGTSLADALKDHFELSERELVDLWRTELEDLAR</sequence>
<evidence type="ECO:0008006" key="3">
    <source>
        <dbReference type="Google" id="ProtNLM"/>
    </source>
</evidence>
<proteinExistence type="predicted"/>